<dbReference type="NCBIfam" id="TIGR00357">
    <property type="entry name" value="peptide-methionine (R)-S-oxide reductase MsrB"/>
    <property type="match status" value="1"/>
</dbReference>
<evidence type="ECO:0000256" key="3">
    <source>
        <dbReference type="ARBA" id="ARBA00012499"/>
    </source>
</evidence>
<dbReference type="InterPro" id="IPR006311">
    <property type="entry name" value="TAT_signal"/>
</dbReference>
<evidence type="ECO:0000256" key="4">
    <source>
        <dbReference type="ARBA" id="ARBA00021130"/>
    </source>
</evidence>
<dbReference type="RefSeq" id="WP_092704539.1">
    <property type="nucleotide sequence ID" value="NZ_CP042807.1"/>
</dbReference>
<evidence type="ECO:0000313" key="14">
    <source>
        <dbReference type="Proteomes" id="UP000198725"/>
    </source>
</evidence>
<dbReference type="FunFam" id="2.170.150.20:FF:000001">
    <property type="entry name" value="Peptide methionine sulfoxide reductase MsrB"/>
    <property type="match status" value="1"/>
</dbReference>
<reference evidence="14" key="1">
    <citation type="submission" date="2016-10" db="EMBL/GenBank/DDBJ databases">
        <authorList>
            <person name="Varghese N."/>
            <person name="Submissions S."/>
        </authorList>
    </citation>
    <scope>NUCLEOTIDE SEQUENCE [LARGE SCALE GENOMIC DNA]</scope>
    <source>
        <strain evidence="14">MO64</strain>
    </source>
</reference>
<keyword evidence="10" id="KW-0812">Transmembrane</keyword>
<keyword evidence="7 12" id="KW-0560">Oxidoreductase</keyword>
<dbReference type="InterPro" id="IPR028427">
    <property type="entry name" value="Met_Sox_Rdtase_MsrB"/>
</dbReference>
<evidence type="ECO:0000256" key="9">
    <source>
        <dbReference type="ARBA" id="ARBA00075819"/>
    </source>
</evidence>
<comment type="cofactor">
    <cofactor evidence="1">
        <name>Zn(2+)</name>
        <dbReference type="ChEBI" id="CHEBI:29105"/>
    </cofactor>
</comment>
<dbReference type="GO" id="GO:0046872">
    <property type="term" value="F:metal ion binding"/>
    <property type="evidence" value="ECO:0007669"/>
    <property type="project" value="UniProtKB-KW"/>
</dbReference>
<reference evidence="13" key="2">
    <citation type="submission" date="2016-10" db="EMBL/GenBank/DDBJ databases">
        <authorList>
            <person name="de Groot N.N."/>
        </authorList>
    </citation>
    <scope>NUCLEOTIDE SEQUENCE [LARGE SCALE GENOMIC DNA]</scope>
    <source>
        <strain evidence="13">MO64</strain>
    </source>
</reference>
<dbReference type="PROSITE" id="PS51318">
    <property type="entry name" value="TAT"/>
    <property type="match status" value="1"/>
</dbReference>
<accession>A0A1I4EH38</accession>
<keyword evidence="14" id="KW-1185">Reference proteome</keyword>
<keyword evidence="6" id="KW-0862">Zinc</keyword>
<proteinExistence type="inferred from homology"/>
<feature type="domain" description="MsrB" evidence="11">
    <location>
        <begin position="81"/>
        <end position="203"/>
    </location>
</feature>
<keyword evidence="5" id="KW-0479">Metal-binding</keyword>
<dbReference type="GO" id="GO:0006979">
    <property type="term" value="P:response to oxidative stress"/>
    <property type="evidence" value="ECO:0007669"/>
    <property type="project" value="InterPro"/>
</dbReference>
<dbReference type="EMBL" id="CP042807">
    <property type="protein sequence ID" value="QEE24071.1"/>
    <property type="molecule type" value="Genomic_DNA"/>
</dbReference>
<evidence type="ECO:0000256" key="2">
    <source>
        <dbReference type="ARBA" id="ARBA00007174"/>
    </source>
</evidence>
<dbReference type="Proteomes" id="UP000198725">
    <property type="component" value="Unassembled WGS sequence"/>
</dbReference>
<evidence type="ECO:0000256" key="7">
    <source>
        <dbReference type="ARBA" id="ARBA00023002"/>
    </source>
</evidence>
<dbReference type="SUPFAM" id="SSF51316">
    <property type="entry name" value="Mss4-like"/>
    <property type="match status" value="1"/>
</dbReference>
<dbReference type="GO" id="GO:0005737">
    <property type="term" value="C:cytoplasm"/>
    <property type="evidence" value="ECO:0007669"/>
    <property type="project" value="TreeGrafter"/>
</dbReference>
<evidence type="ECO:0000313" key="15">
    <source>
        <dbReference type="Proteomes" id="UP000321807"/>
    </source>
</evidence>
<dbReference type="PANTHER" id="PTHR10173:SF52">
    <property type="entry name" value="METHIONINE-R-SULFOXIDE REDUCTASE B1"/>
    <property type="match status" value="1"/>
</dbReference>
<evidence type="ECO:0000256" key="8">
    <source>
        <dbReference type="ARBA" id="ARBA00048488"/>
    </source>
</evidence>
<evidence type="ECO:0000256" key="10">
    <source>
        <dbReference type="SAM" id="Phobius"/>
    </source>
</evidence>
<dbReference type="GO" id="GO:0033743">
    <property type="term" value="F:peptide-methionine (R)-S-oxide reductase activity"/>
    <property type="evidence" value="ECO:0007669"/>
    <property type="project" value="UniProtKB-EC"/>
</dbReference>
<feature type="transmembrane region" description="Helical" evidence="10">
    <location>
        <begin position="20"/>
        <end position="38"/>
    </location>
</feature>
<dbReference type="PANTHER" id="PTHR10173">
    <property type="entry name" value="METHIONINE SULFOXIDE REDUCTASE"/>
    <property type="match status" value="1"/>
</dbReference>
<dbReference type="Proteomes" id="UP000321807">
    <property type="component" value="Chromosome"/>
</dbReference>
<dbReference type="Pfam" id="PF01641">
    <property type="entry name" value="SelR"/>
    <property type="match status" value="1"/>
</dbReference>
<evidence type="ECO:0000313" key="13">
    <source>
        <dbReference type="EMBL" id="SFL04573.1"/>
    </source>
</evidence>
<comment type="similarity">
    <text evidence="2">Belongs to the MsrB Met sulfoxide reductase family.</text>
</comment>
<evidence type="ECO:0000256" key="1">
    <source>
        <dbReference type="ARBA" id="ARBA00001947"/>
    </source>
</evidence>
<keyword evidence="10" id="KW-0472">Membrane</keyword>
<dbReference type="EC" id="1.8.4.12" evidence="3"/>
<name>A0A1I4EH38_9GAMM</name>
<dbReference type="KEGG" id="rgl:CS053_05830"/>
<sequence>MSRIDEVIAADRRRFLRSALAGGVMLAVGGSIALPRLLAAGADSWPPGLIHTTPGSVLLETFADDGRNLGLHRELKLVLTDAQWHQRLSQASFDIMRRRGTERAFSGEHERPAARGIFRCRGCGTALYDDATEFDSGTGWPSFWQPISAHNVVQNRDATLGMERTEIRCARCDSHLGHVFDDGPRPTGLRYCMNSLALHFVPRTAS</sequence>
<organism evidence="13 14">
    <name type="scientific">Rhodanobacter glycinis</name>
    <dbReference type="NCBI Taxonomy" id="582702"/>
    <lineage>
        <taxon>Bacteria</taxon>
        <taxon>Pseudomonadati</taxon>
        <taxon>Pseudomonadota</taxon>
        <taxon>Gammaproteobacteria</taxon>
        <taxon>Lysobacterales</taxon>
        <taxon>Rhodanobacteraceae</taxon>
        <taxon>Rhodanobacter</taxon>
    </lineage>
</organism>
<dbReference type="AlphaFoldDB" id="A0A1I4EH38"/>
<evidence type="ECO:0000313" key="12">
    <source>
        <dbReference type="EMBL" id="QEE24071.1"/>
    </source>
</evidence>
<dbReference type="PROSITE" id="PS51790">
    <property type="entry name" value="MSRB"/>
    <property type="match status" value="1"/>
</dbReference>
<protein>
    <recommendedName>
        <fullName evidence="4">Peptide methionine sulfoxide reductase MsrB</fullName>
        <ecNumber evidence="3">1.8.4.12</ecNumber>
    </recommendedName>
    <alternativeName>
        <fullName evidence="9">Peptide-methionine (R)-S-oxide reductase</fullName>
    </alternativeName>
</protein>
<dbReference type="Gene3D" id="2.170.150.20">
    <property type="entry name" value="Peptide methionine sulfoxide reductase"/>
    <property type="match status" value="1"/>
</dbReference>
<dbReference type="EMBL" id="FOSR01000012">
    <property type="protein sequence ID" value="SFL04573.1"/>
    <property type="molecule type" value="Genomic_DNA"/>
</dbReference>
<evidence type="ECO:0000256" key="5">
    <source>
        <dbReference type="ARBA" id="ARBA00022723"/>
    </source>
</evidence>
<evidence type="ECO:0000256" key="6">
    <source>
        <dbReference type="ARBA" id="ARBA00022833"/>
    </source>
</evidence>
<gene>
    <name evidence="12" type="primary">msrB</name>
    <name evidence="12" type="ORF">CS053_05830</name>
    <name evidence="13" type="ORF">SAMN05192579_11274</name>
</gene>
<reference evidence="12 15" key="3">
    <citation type="submission" date="2019-08" db="EMBL/GenBank/DDBJ databases">
        <title>Complete genome sequence of Rhodanobacter glycinis strain T01E-68 isolated from tomato root.</title>
        <authorList>
            <person name="Weon H.-Y."/>
            <person name="Lee S.A."/>
        </authorList>
    </citation>
    <scope>NUCLEOTIDE SEQUENCE [LARGE SCALE GENOMIC DNA]</scope>
    <source>
        <strain evidence="12 15">T01E-68</strain>
    </source>
</reference>
<dbReference type="InterPro" id="IPR011057">
    <property type="entry name" value="Mss4-like_sf"/>
</dbReference>
<keyword evidence="10" id="KW-1133">Transmembrane helix</keyword>
<comment type="catalytic activity">
    <reaction evidence="8">
        <text>L-methionyl-[protein] + [thioredoxin]-disulfide + H2O = L-methionyl-(R)-S-oxide-[protein] + [thioredoxin]-dithiol</text>
        <dbReference type="Rhea" id="RHEA:24164"/>
        <dbReference type="Rhea" id="RHEA-COMP:10698"/>
        <dbReference type="Rhea" id="RHEA-COMP:10700"/>
        <dbReference type="Rhea" id="RHEA-COMP:12313"/>
        <dbReference type="Rhea" id="RHEA-COMP:12314"/>
        <dbReference type="ChEBI" id="CHEBI:15377"/>
        <dbReference type="ChEBI" id="CHEBI:16044"/>
        <dbReference type="ChEBI" id="CHEBI:29950"/>
        <dbReference type="ChEBI" id="CHEBI:45764"/>
        <dbReference type="ChEBI" id="CHEBI:50058"/>
        <dbReference type="EC" id="1.8.4.12"/>
    </reaction>
</comment>
<evidence type="ECO:0000259" key="11">
    <source>
        <dbReference type="PROSITE" id="PS51790"/>
    </source>
</evidence>
<dbReference type="InterPro" id="IPR002579">
    <property type="entry name" value="Met_Sox_Rdtase_MsrB_dom"/>
</dbReference>
<dbReference type="GO" id="GO:0030091">
    <property type="term" value="P:protein repair"/>
    <property type="evidence" value="ECO:0007669"/>
    <property type="project" value="InterPro"/>
</dbReference>